<gene>
    <name evidence="7" type="ORF">LMG29542_06455</name>
</gene>
<dbReference type="Gene3D" id="3.10.450.230">
    <property type="entry name" value="VirB8 protein"/>
    <property type="match status" value="1"/>
</dbReference>
<evidence type="ECO:0000256" key="2">
    <source>
        <dbReference type="ARBA" id="ARBA00022692"/>
    </source>
</evidence>
<keyword evidence="4" id="KW-0472">Membrane</keyword>
<feature type="domain" description="Bacterial virulence protein VirB8" evidence="6">
    <location>
        <begin position="24"/>
        <end position="229"/>
    </location>
</feature>
<evidence type="ECO:0000256" key="1">
    <source>
        <dbReference type="ARBA" id="ARBA00004167"/>
    </source>
</evidence>
<keyword evidence="2" id="KW-0812">Transmembrane</keyword>
<dbReference type="EMBL" id="CADIKH010000048">
    <property type="protein sequence ID" value="CAB3770830.1"/>
    <property type="molecule type" value="Genomic_DNA"/>
</dbReference>
<dbReference type="SUPFAM" id="SSF54427">
    <property type="entry name" value="NTF2-like"/>
    <property type="match status" value="1"/>
</dbReference>
<keyword evidence="3" id="KW-1133">Transmembrane helix</keyword>
<dbReference type="GO" id="GO:0016020">
    <property type="term" value="C:membrane"/>
    <property type="evidence" value="ECO:0007669"/>
    <property type="project" value="UniProtKB-SubCell"/>
</dbReference>
<dbReference type="AlphaFoldDB" id="A0A6J5EW79"/>
<protein>
    <recommendedName>
        <fullName evidence="6">Bacterial virulence protein VirB8 domain-containing protein</fullName>
    </recommendedName>
</protein>
<evidence type="ECO:0000256" key="5">
    <source>
        <dbReference type="SAM" id="MobiDB-lite"/>
    </source>
</evidence>
<comment type="subcellular location">
    <subcellularLocation>
        <location evidence="1">Membrane</location>
        <topology evidence="1">Single-pass membrane protein</topology>
    </subcellularLocation>
</comment>
<dbReference type="InterPro" id="IPR032710">
    <property type="entry name" value="NTF2-like_dom_sf"/>
</dbReference>
<evidence type="ECO:0000256" key="3">
    <source>
        <dbReference type="ARBA" id="ARBA00022989"/>
    </source>
</evidence>
<dbReference type="RefSeq" id="WP_175231848.1">
    <property type="nucleotide sequence ID" value="NZ_CADIKH010000048.1"/>
</dbReference>
<feature type="region of interest" description="Disordered" evidence="5">
    <location>
        <begin position="1"/>
        <end position="23"/>
    </location>
</feature>
<dbReference type="Proteomes" id="UP000494363">
    <property type="component" value="Unassembled WGS sequence"/>
</dbReference>
<name>A0A6J5EW79_9BURK</name>
<organism evidence="7 8">
    <name type="scientific">Paraburkholderia humisilvae</name>
    <dbReference type="NCBI Taxonomy" id="627669"/>
    <lineage>
        <taxon>Bacteria</taxon>
        <taxon>Pseudomonadati</taxon>
        <taxon>Pseudomonadota</taxon>
        <taxon>Betaproteobacteria</taxon>
        <taxon>Burkholderiales</taxon>
        <taxon>Burkholderiaceae</taxon>
        <taxon>Paraburkholderia</taxon>
    </lineage>
</organism>
<evidence type="ECO:0000313" key="7">
    <source>
        <dbReference type="EMBL" id="CAB3770830.1"/>
    </source>
</evidence>
<sequence length="240" mass="26184">MSSPLTRTRDEQPAPPGTGAGADGWFAAFQKPVWERRLAVKCAALFAAIAMGECVALVQMARSSGPKPYFVEHDEKSGAAWVTNRYASEYSPTAANRRYFLIKWASRVFTISADSQATIQRQLPAAASWTSGAATNELETYTQKTDPIAERVVTIPGLTREFVENSTSFSPDGRVAYVIFTSIESVNGKAGPPQQRLLTVNFLTDPSLLKDGEEKDNPIGLRITHFTVTPYKGYNPGSAE</sequence>
<evidence type="ECO:0000313" key="8">
    <source>
        <dbReference type="Proteomes" id="UP000494363"/>
    </source>
</evidence>
<proteinExistence type="predicted"/>
<accession>A0A6J5EW79</accession>
<dbReference type="Pfam" id="PF04335">
    <property type="entry name" value="VirB8"/>
    <property type="match status" value="1"/>
</dbReference>
<evidence type="ECO:0000259" key="6">
    <source>
        <dbReference type="Pfam" id="PF04335"/>
    </source>
</evidence>
<keyword evidence="8" id="KW-1185">Reference proteome</keyword>
<evidence type="ECO:0000256" key="4">
    <source>
        <dbReference type="ARBA" id="ARBA00023136"/>
    </source>
</evidence>
<reference evidence="7 8" key="1">
    <citation type="submission" date="2020-04" db="EMBL/GenBank/DDBJ databases">
        <authorList>
            <person name="De Canck E."/>
        </authorList>
    </citation>
    <scope>NUCLEOTIDE SEQUENCE [LARGE SCALE GENOMIC DNA]</scope>
    <source>
        <strain evidence="7 8">LMG 29542</strain>
    </source>
</reference>
<dbReference type="InterPro" id="IPR007430">
    <property type="entry name" value="VirB8"/>
</dbReference>